<evidence type="ECO:0000256" key="7">
    <source>
        <dbReference type="ARBA" id="ARBA00047899"/>
    </source>
</evidence>
<gene>
    <name evidence="13" type="ORF">WJX72_002944</name>
</gene>
<evidence type="ECO:0000256" key="6">
    <source>
        <dbReference type="ARBA" id="ARBA00022840"/>
    </source>
</evidence>
<dbReference type="EMBL" id="JALJOR010000003">
    <property type="protein sequence ID" value="KAK9819834.1"/>
    <property type="molecule type" value="Genomic_DNA"/>
</dbReference>
<evidence type="ECO:0000313" key="14">
    <source>
        <dbReference type="Proteomes" id="UP001489004"/>
    </source>
</evidence>
<evidence type="ECO:0000256" key="9">
    <source>
        <dbReference type="PROSITE-ProRule" id="PRU10141"/>
    </source>
</evidence>
<dbReference type="Pfam" id="PF00069">
    <property type="entry name" value="Pkinase"/>
    <property type="match status" value="1"/>
</dbReference>
<feature type="region of interest" description="Disordered" evidence="11">
    <location>
        <begin position="301"/>
        <end position="322"/>
    </location>
</feature>
<accession>A0AAW1QEJ5</accession>
<dbReference type="SUPFAM" id="SSF56112">
    <property type="entry name" value="Protein kinase-like (PK-like)"/>
    <property type="match status" value="1"/>
</dbReference>
<dbReference type="PANTHER" id="PTHR24343">
    <property type="entry name" value="SERINE/THREONINE KINASE"/>
    <property type="match status" value="1"/>
</dbReference>
<dbReference type="PROSITE" id="PS50011">
    <property type="entry name" value="PROTEIN_KINASE_DOM"/>
    <property type="match status" value="1"/>
</dbReference>
<dbReference type="GO" id="GO:0005524">
    <property type="term" value="F:ATP binding"/>
    <property type="evidence" value="ECO:0007669"/>
    <property type="project" value="UniProtKB-UniRule"/>
</dbReference>
<keyword evidence="14" id="KW-1185">Reference proteome</keyword>
<dbReference type="EC" id="2.7.11.1" evidence="1"/>
<dbReference type="PROSITE" id="PS00107">
    <property type="entry name" value="PROTEIN_KINASE_ATP"/>
    <property type="match status" value="1"/>
</dbReference>
<evidence type="ECO:0000256" key="5">
    <source>
        <dbReference type="ARBA" id="ARBA00022777"/>
    </source>
</evidence>
<dbReference type="InterPro" id="IPR008271">
    <property type="entry name" value="Ser/Thr_kinase_AS"/>
</dbReference>
<comment type="similarity">
    <text evidence="10">Belongs to the protein kinase superfamily.</text>
</comment>
<feature type="domain" description="Protein kinase" evidence="12">
    <location>
        <begin position="8"/>
        <end position="264"/>
    </location>
</feature>
<evidence type="ECO:0000313" key="13">
    <source>
        <dbReference type="EMBL" id="KAK9819834.1"/>
    </source>
</evidence>
<dbReference type="PROSITE" id="PS00108">
    <property type="entry name" value="PROTEIN_KINASE_ST"/>
    <property type="match status" value="1"/>
</dbReference>
<dbReference type="InterPro" id="IPR017441">
    <property type="entry name" value="Protein_kinase_ATP_BS"/>
</dbReference>
<proteinExistence type="inferred from homology"/>
<dbReference type="InterPro" id="IPR000719">
    <property type="entry name" value="Prot_kinase_dom"/>
</dbReference>
<comment type="catalytic activity">
    <reaction evidence="7">
        <text>L-threonyl-[protein] + ATP = O-phospho-L-threonyl-[protein] + ADP + H(+)</text>
        <dbReference type="Rhea" id="RHEA:46608"/>
        <dbReference type="Rhea" id="RHEA-COMP:11060"/>
        <dbReference type="Rhea" id="RHEA-COMP:11605"/>
        <dbReference type="ChEBI" id="CHEBI:15378"/>
        <dbReference type="ChEBI" id="CHEBI:30013"/>
        <dbReference type="ChEBI" id="CHEBI:30616"/>
        <dbReference type="ChEBI" id="CHEBI:61977"/>
        <dbReference type="ChEBI" id="CHEBI:456216"/>
        <dbReference type="EC" id="2.7.11.1"/>
    </reaction>
</comment>
<keyword evidence="3" id="KW-0808">Transferase</keyword>
<organism evidence="13 14">
    <name type="scientific">[Myrmecia] bisecta</name>
    <dbReference type="NCBI Taxonomy" id="41462"/>
    <lineage>
        <taxon>Eukaryota</taxon>
        <taxon>Viridiplantae</taxon>
        <taxon>Chlorophyta</taxon>
        <taxon>core chlorophytes</taxon>
        <taxon>Trebouxiophyceae</taxon>
        <taxon>Trebouxiales</taxon>
        <taxon>Trebouxiaceae</taxon>
        <taxon>Myrmecia</taxon>
    </lineage>
</organism>
<reference evidence="13 14" key="1">
    <citation type="journal article" date="2024" name="Nat. Commun.">
        <title>Phylogenomics reveals the evolutionary origins of lichenization in chlorophyte algae.</title>
        <authorList>
            <person name="Puginier C."/>
            <person name="Libourel C."/>
            <person name="Otte J."/>
            <person name="Skaloud P."/>
            <person name="Haon M."/>
            <person name="Grisel S."/>
            <person name="Petersen M."/>
            <person name="Berrin J.G."/>
            <person name="Delaux P.M."/>
            <person name="Dal Grande F."/>
            <person name="Keller J."/>
        </authorList>
    </citation>
    <scope>NUCLEOTIDE SEQUENCE [LARGE SCALE GENOMIC DNA]</scope>
    <source>
        <strain evidence="13 14">SAG 2043</strain>
    </source>
</reference>
<evidence type="ECO:0000256" key="3">
    <source>
        <dbReference type="ARBA" id="ARBA00022679"/>
    </source>
</evidence>
<name>A0AAW1QEJ5_9CHLO</name>
<evidence type="ECO:0000259" key="12">
    <source>
        <dbReference type="PROSITE" id="PS50011"/>
    </source>
</evidence>
<dbReference type="Gene3D" id="1.10.510.10">
    <property type="entry name" value="Transferase(Phosphotransferase) domain 1"/>
    <property type="match status" value="1"/>
</dbReference>
<dbReference type="FunFam" id="1.10.510.10:FF:000132">
    <property type="entry name" value="Serine/threonine-protein kinase SRK2A"/>
    <property type="match status" value="1"/>
</dbReference>
<dbReference type="InterPro" id="IPR011009">
    <property type="entry name" value="Kinase-like_dom_sf"/>
</dbReference>
<evidence type="ECO:0000256" key="4">
    <source>
        <dbReference type="ARBA" id="ARBA00022741"/>
    </source>
</evidence>
<evidence type="ECO:0000256" key="1">
    <source>
        <dbReference type="ARBA" id="ARBA00012513"/>
    </source>
</evidence>
<dbReference type="Proteomes" id="UP001489004">
    <property type="component" value="Unassembled WGS sequence"/>
</dbReference>
<dbReference type="AlphaFoldDB" id="A0AAW1QEJ5"/>
<keyword evidence="2 10" id="KW-0723">Serine/threonine-protein kinase</keyword>
<comment type="caution">
    <text evidence="13">The sequence shown here is derived from an EMBL/GenBank/DDBJ whole genome shotgun (WGS) entry which is preliminary data.</text>
</comment>
<dbReference type="SMART" id="SM00220">
    <property type="entry name" value="S_TKc"/>
    <property type="match status" value="1"/>
</dbReference>
<keyword evidence="5" id="KW-0418">Kinase</keyword>
<comment type="catalytic activity">
    <reaction evidence="8">
        <text>L-seryl-[protein] + ATP = O-phospho-L-seryl-[protein] + ADP + H(+)</text>
        <dbReference type="Rhea" id="RHEA:17989"/>
        <dbReference type="Rhea" id="RHEA-COMP:9863"/>
        <dbReference type="Rhea" id="RHEA-COMP:11604"/>
        <dbReference type="ChEBI" id="CHEBI:15378"/>
        <dbReference type="ChEBI" id="CHEBI:29999"/>
        <dbReference type="ChEBI" id="CHEBI:30616"/>
        <dbReference type="ChEBI" id="CHEBI:83421"/>
        <dbReference type="ChEBI" id="CHEBI:456216"/>
        <dbReference type="EC" id="2.7.11.1"/>
    </reaction>
</comment>
<evidence type="ECO:0000256" key="2">
    <source>
        <dbReference type="ARBA" id="ARBA00022527"/>
    </source>
</evidence>
<evidence type="ECO:0000256" key="8">
    <source>
        <dbReference type="ARBA" id="ARBA00048679"/>
    </source>
</evidence>
<protein>
    <recommendedName>
        <fullName evidence="1">non-specific serine/threonine protein kinase</fullName>
        <ecNumber evidence="1">2.7.11.1</ecNumber>
    </recommendedName>
</protein>
<keyword evidence="4 9" id="KW-0547">Nucleotide-binding</keyword>
<sequence>MDVTNPKFELIRDIGSGNFGVAKLMRDKATGELVAVKFIERGDKIDKNVERELINHRSLLHPNIIRFKEVFLTSTHLGIVMEYAAGGELFDRIVKAGRFSEDEARFFFQQLISGVDYCHSEGVCHRDLKLENTLLDGRPAPRLKICDFGYSKSAVFDSQPKSTVGTPAYIAPEVLSRKQYDGEIADVWSCGVTLYVMLVGAYPFEDPADPRNFRKTIQRIMGVKYSFPSNLHLSRECLDLISKIFSGNPANRISIAGIRAHPWFLKNLPDELKDGGKAAQKLMQPSPQSVEEVKKVVADARKKGGQPVVQHQGDFNEEDYMDGDLMDEELHTME</sequence>
<evidence type="ECO:0000256" key="10">
    <source>
        <dbReference type="RuleBase" id="RU000304"/>
    </source>
</evidence>
<dbReference type="GO" id="GO:0004674">
    <property type="term" value="F:protein serine/threonine kinase activity"/>
    <property type="evidence" value="ECO:0007669"/>
    <property type="project" value="UniProtKB-KW"/>
</dbReference>
<dbReference type="Gene3D" id="3.30.200.20">
    <property type="entry name" value="Phosphorylase Kinase, domain 1"/>
    <property type="match status" value="1"/>
</dbReference>
<dbReference type="PANTHER" id="PTHR24343:SF558">
    <property type="entry name" value="PROTEIN KINASE DOMAIN-CONTAINING PROTEIN"/>
    <property type="match status" value="1"/>
</dbReference>
<feature type="binding site" evidence="9">
    <location>
        <position position="37"/>
    </location>
    <ligand>
        <name>ATP</name>
        <dbReference type="ChEBI" id="CHEBI:30616"/>
    </ligand>
</feature>
<evidence type="ECO:0000256" key="11">
    <source>
        <dbReference type="SAM" id="MobiDB-lite"/>
    </source>
</evidence>
<keyword evidence="6 9" id="KW-0067">ATP-binding</keyword>